<evidence type="ECO:0000313" key="3">
    <source>
        <dbReference type="Proteomes" id="UP000632498"/>
    </source>
</evidence>
<dbReference type="RefSeq" id="WP_188659645.1">
    <property type="nucleotide sequence ID" value="NZ_BMHV01000001.1"/>
</dbReference>
<name>A0A917BP44_9PROT</name>
<protein>
    <recommendedName>
        <fullName evidence="1">HTH marR-type domain-containing protein</fullName>
    </recommendedName>
</protein>
<reference evidence="2" key="2">
    <citation type="submission" date="2020-09" db="EMBL/GenBank/DDBJ databases">
        <authorList>
            <person name="Sun Q."/>
            <person name="Zhou Y."/>
        </authorList>
    </citation>
    <scope>NUCLEOTIDE SEQUENCE</scope>
    <source>
        <strain evidence="2">CGMCC 1.15254</strain>
    </source>
</reference>
<sequence>MLRKDKKSITFQLEKFFPYLVRIYYRAVSQSVSSIYEKDYDLTVSEWRAMAVLGNSKDPLSAGEIVTRSSIDKVKVSRAIAGLTKAGYLERRVDEGDRRKVALQLTRSGHYVFEELVEKVQELENKLLDGFSPEEKELLISFMARVRSNAEGLDKSQDD</sequence>
<dbReference type="PROSITE" id="PS50995">
    <property type="entry name" value="HTH_MARR_2"/>
    <property type="match status" value="1"/>
</dbReference>
<feature type="domain" description="HTH marR-type" evidence="1">
    <location>
        <begin position="13"/>
        <end position="148"/>
    </location>
</feature>
<dbReference type="SMART" id="SM00347">
    <property type="entry name" value="HTH_MARR"/>
    <property type="match status" value="1"/>
</dbReference>
<accession>A0A917BP44</accession>
<dbReference type="InterPro" id="IPR036390">
    <property type="entry name" value="WH_DNA-bd_sf"/>
</dbReference>
<dbReference type="SUPFAM" id="SSF46785">
    <property type="entry name" value="Winged helix' DNA-binding domain"/>
    <property type="match status" value="1"/>
</dbReference>
<proteinExistence type="predicted"/>
<dbReference type="GO" id="GO:0003700">
    <property type="term" value="F:DNA-binding transcription factor activity"/>
    <property type="evidence" value="ECO:0007669"/>
    <property type="project" value="InterPro"/>
</dbReference>
<dbReference type="Proteomes" id="UP000632498">
    <property type="component" value="Unassembled WGS sequence"/>
</dbReference>
<dbReference type="PANTHER" id="PTHR33164:SF43">
    <property type="entry name" value="HTH-TYPE TRANSCRIPTIONAL REPRESSOR YETL"/>
    <property type="match status" value="1"/>
</dbReference>
<dbReference type="InterPro" id="IPR039422">
    <property type="entry name" value="MarR/SlyA-like"/>
</dbReference>
<dbReference type="Pfam" id="PF12802">
    <property type="entry name" value="MarR_2"/>
    <property type="match status" value="1"/>
</dbReference>
<dbReference type="InterPro" id="IPR036388">
    <property type="entry name" value="WH-like_DNA-bd_sf"/>
</dbReference>
<dbReference type="PANTHER" id="PTHR33164">
    <property type="entry name" value="TRANSCRIPTIONAL REGULATOR, MARR FAMILY"/>
    <property type="match status" value="1"/>
</dbReference>
<keyword evidence="3" id="KW-1185">Reference proteome</keyword>
<organism evidence="2 3">
    <name type="scientific">Terasakiella brassicae</name>
    <dbReference type="NCBI Taxonomy" id="1634917"/>
    <lineage>
        <taxon>Bacteria</taxon>
        <taxon>Pseudomonadati</taxon>
        <taxon>Pseudomonadota</taxon>
        <taxon>Alphaproteobacteria</taxon>
        <taxon>Rhodospirillales</taxon>
        <taxon>Terasakiellaceae</taxon>
        <taxon>Terasakiella</taxon>
    </lineage>
</organism>
<dbReference type="PRINTS" id="PR00598">
    <property type="entry name" value="HTHMARR"/>
</dbReference>
<dbReference type="EMBL" id="BMHV01000001">
    <property type="protein sequence ID" value="GGF50827.1"/>
    <property type="molecule type" value="Genomic_DNA"/>
</dbReference>
<evidence type="ECO:0000259" key="1">
    <source>
        <dbReference type="PROSITE" id="PS50995"/>
    </source>
</evidence>
<dbReference type="Gene3D" id="1.10.10.10">
    <property type="entry name" value="Winged helix-like DNA-binding domain superfamily/Winged helix DNA-binding domain"/>
    <property type="match status" value="1"/>
</dbReference>
<reference evidence="2" key="1">
    <citation type="journal article" date="2014" name="Int. J. Syst. Evol. Microbiol.">
        <title>Complete genome sequence of Corynebacterium casei LMG S-19264T (=DSM 44701T), isolated from a smear-ripened cheese.</title>
        <authorList>
            <consortium name="US DOE Joint Genome Institute (JGI-PGF)"/>
            <person name="Walter F."/>
            <person name="Albersmeier A."/>
            <person name="Kalinowski J."/>
            <person name="Ruckert C."/>
        </authorList>
    </citation>
    <scope>NUCLEOTIDE SEQUENCE</scope>
    <source>
        <strain evidence="2">CGMCC 1.15254</strain>
    </source>
</reference>
<dbReference type="AlphaFoldDB" id="A0A917BP44"/>
<dbReference type="GO" id="GO:0006950">
    <property type="term" value="P:response to stress"/>
    <property type="evidence" value="ECO:0007669"/>
    <property type="project" value="TreeGrafter"/>
</dbReference>
<comment type="caution">
    <text evidence="2">The sequence shown here is derived from an EMBL/GenBank/DDBJ whole genome shotgun (WGS) entry which is preliminary data.</text>
</comment>
<evidence type="ECO:0000313" key="2">
    <source>
        <dbReference type="EMBL" id="GGF50827.1"/>
    </source>
</evidence>
<dbReference type="InterPro" id="IPR000835">
    <property type="entry name" value="HTH_MarR-typ"/>
</dbReference>
<gene>
    <name evidence="2" type="ORF">GCM10011332_00070</name>
</gene>